<reference evidence="2 3" key="1">
    <citation type="submission" date="2015-12" db="EMBL/GenBank/DDBJ databases">
        <title>Genome comparisons provide insights into the role of secondary metabolites in the pathogenic phase of the Photorhabdus life cycle.</title>
        <authorList>
            <person name="Tobias N.J."/>
            <person name="Mishra B."/>
            <person name="Gupta D.K."/>
            <person name="Thines M."/>
            <person name="Stinear T.P."/>
            <person name="Bode H.B."/>
        </authorList>
    </citation>
    <scope>NUCLEOTIDE SEQUENCE [LARGE SCALE GENOMIC DNA]</scope>
    <source>
        <strain evidence="2 3">PB68.1</strain>
    </source>
</reference>
<keyword evidence="1" id="KW-1133">Transmembrane helix</keyword>
<feature type="transmembrane region" description="Helical" evidence="1">
    <location>
        <begin position="167"/>
        <end position="188"/>
    </location>
</feature>
<keyword evidence="1" id="KW-0812">Transmembrane</keyword>
<proteinExistence type="predicted"/>
<evidence type="ECO:0008006" key="4">
    <source>
        <dbReference type="Google" id="ProtNLM"/>
    </source>
</evidence>
<organism evidence="2 3">
    <name type="scientific">Photorhabdus australis subsp. thailandensis</name>
    <dbReference type="NCBI Taxonomy" id="2805096"/>
    <lineage>
        <taxon>Bacteria</taxon>
        <taxon>Pseudomonadati</taxon>
        <taxon>Pseudomonadota</taxon>
        <taxon>Gammaproteobacteria</taxon>
        <taxon>Enterobacterales</taxon>
        <taxon>Morganellaceae</taxon>
        <taxon>Photorhabdus</taxon>
    </lineage>
</organism>
<protein>
    <recommendedName>
        <fullName evidence="4">Lysine exporter LysO</fullName>
    </recommendedName>
</protein>
<dbReference type="InterPro" id="IPR005642">
    <property type="entry name" value="LysO"/>
</dbReference>
<dbReference type="PANTHER" id="PTHR35804">
    <property type="entry name" value="LYSINE EXPORTER LYSO"/>
    <property type="match status" value="1"/>
</dbReference>
<sequence length="296" mass="32663">MKESITSILIICFLLVLGFFLGKLIKESIKAKLVGSITMIVMILLFMMGIELGEVFINSNLGTSIIIESIVLSSLISISTFLLLFKRKPYQIEKKGKQSFLDPFIGCFKAIMFFCLGVLVYKFTNLSLAEHNISSNYALYTLILLVGLDLVNFSFKDIKINHIKIPIFTIAGTVIGALIFSMLTDYSISESMLISSGYGWFSLSGPMVTSMTNPHYGSLSFMTDLFREIFSIFFLYFLGKSYPQGAIGISGAAALDSALPFIKENCTNEDIKYAIASGFVLTLLAPVFISVFVGLV</sequence>
<feature type="transmembrane region" description="Helical" evidence="1">
    <location>
        <begin position="37"/>
        <end position="57"/>
    </location>
</feature>
<comment type="caution">
    <text evidence="2">The sequence shown here is derived from an EMBL/GenBank/DDBJ whole genome shotgun (WGS) entry which is preliminary data.</text>
</comment>
<feature type="transmembrane region" description="Helical" evidence="1">
    <location>
        <begin position="137"/>
        <end position="155"/>
    </location>
</feature>
<evidence type="ECO:0000313" key="2">
    <source>
        <dbReference type="EMBL" id="OCQ53940.1"/>
    </source>
</evidence>
<dbReference type="PATRIC" id="fig|286156.4.peg.946"/>
<feature type="transmembrane region" description="Helical" evidence="1">
    <location>
        <begin position="6"/>
        <end position="25"/>
    </location>
</feature>
<dbReference type="GO" id="GO:0015661">
    <property type="term" value="F:L-lysine efflux transmembrane transporter activity"/>
    <property type="evidence" value="ECO:0007669"/>
    <property type="project" value="InterPro"/>
</dbReference>
<gene>
    <name evidence="2" type="ORF">Ppb6_00825</name>
</gene>
<keyword evidence="1" id="KW-0472">Membrane</keyword>
<feature type="transmembrane region" description="Helical" evidence="1">
    <location>
        <begin position="106"/>
        <end position="125"/>
    </location>
</feature>
<dbReference type="GO" id="GO:0005886">
    <property type="term" value="C:plasma membrane"/>
    <property type="evidence" value="ECO:0007669"/>
    <property type="project" value="TreeGrafter"/>
</dbReference>
<dbReference type="PANTHER" id="PTHR35804:SF1">
    <property type="entry name" value="LYSINE EXPORTER LYSO"/>
    <property type="match status" value="1"/>
</dbReference>
<keyword evidence="3" id="KW-1185">Reference proteome</keyword>
<dbReference type="Proteomes" id="UP000093476">
    <property type="component" value="Unassembled WGS sequence"/>
</dbReference>
<dbReference type="EMBL" id="LOMY01000028">
    <property type="protein sequence ID" value="OCQ53940.1"/>
    <property type="molecule type" value="Genomic_DNA"/>
</dbReference>
<accession>A0A1C0U7L2</accession>
<evidence type="ECO:0000313" key="3">
    <source>
        <dbReference type="Proteomes" id="UP000093476"/>
    </source>
</evidence>
<name>A0A1C0U7L2_9GAMM</name>
<dbReference type="RefSeq" id="WP_065822229.1">
    <property type="nucleotide sequence ID" value="NZ_CAWMQZ010000028.1"/>
</dbReference>
<evidence type="ECO:0000256" key="1">
    <source>
        <dbReference type="SAM" id="Phobius"/>
    </source>
</evidence>
<dbReference type="AlphaFoldDB" id="A0A1C0U7L2"/>
<feature type="transmembrane region" description="Helical" evidence="1">
    <location>
        <begin position="63"/>
        <end position="85"/>
    </location>
</feature>
<feature type="transmembrane region" description="Helical" evidence="1">
    <location>
        <begin position="274"/>
        <end position="295"/>
    </location>
</feature>
<dbReference type="Pfam" id="PF03956">
    <property type="entry name" value="Lys_export"/>
    <property type="match status" value="1"/>
</dbReference>